<dbReference type="InterPro" id="IPR011115">
    <property type="entry name" value="SecA_DEAD"/>
</dbReference>
<gene>
    <name evidence="7" type="ORF">HK415_06025</name>
</gene>
<dbReference type="InterPro" id="IPR000185">
    <property type="entry name" value="SecA"/>
</dbReference>
<sequence>MVLLLVVPAPNQVVAVGVVWPPEQAQLRAGTGGFVESLALQQGAAAQAGQTLMVLQDPVLVAAQERIASERTGLLAQQYGALLTQPVRAQAVAEDLDRNQAELERVEEQLAQLEVRAHLPGEVVWARPQDLPGSYVKRGAMLGHVLTGGSAHVRIALLEEDYLRTRGRVRAVQVRVADAPGTTHAARLAEGAPGATLELPAPALGDRAGGPIPVDPGDPQGMRTRLPVFLLDAEVPTLAATTIGARAWVKLSLPPQPLLQWLAAAAAADDQAVQPDRPGMSTATWPFPGLVWGPYPQKRMPIEDLRRPVQLRARGLEQAARALHAELAAPVDLDDALRALRQVPQARRDDTWLQQALRLSAVAMEQSRGVRAYWQQLMAARALLDQRLVEMDTGEGKTVAIAIAAAAGALAGSPVHVVTANDYLARRDADELRPFYARLGLAVSAISQPMELVQRRAAYACDVTYCTAKELAFDYLRDSLLQPADLSPLERRLREAGTPATHGPVLRGLCMAILDEADTILIDEARVPLVLSQAAPALAEQAFLRRALAIAQRMVQGRDYTLEAGSARLTDTGRLQLQHWPVDPHPLLGHPQHRASILELAVMACRVLQRDRDYVVREGEVQLVDETTGRTAPGRAWSRGLHQLVELKEGVKATARNTTVAQITFQRFFVRYLRLAGISGTLRGSGAELRAVYGLATVRVQARTPRQVRHLPTGLFPDSEALWQAVADRAVSCAAPAARCWWAPRACSSRRHWPKCCARAASSPWC</sequence>
<keyword evidence="4" id="KW-0175">Coiled coil</keyword>
<dbReference type="SMART" id="SM00958">
    <property type="entry name" value="SecA_PP_bind"/>
    <property type="match status" value="1"/>
</dbReference>
<comment type="caution">
    <text evidence="7">The sequence shown here is derived from an EMBL/GenBank/DDBJ whole genome shotgun (WGS) entry which is preliminary data.</text>
</comment>
<dbReference type="PANTHER" id="PTHR30612:SF0">
    <property type="entry name" value="CHLOROPLAST PROTEIN-TRANSPORTING ATPASE"/>
    <property type="match status" value="1"/>
</dbReference>
<evidence type="ECO:0000256" key="4">
    <source>
        <dbReference type="SAM" id="Coils"/>
    </source>
</evidence>
<dbReference type="AlphaFoldDB" id="A0A849K5D7"/>
<dbReference type="GO" id="GO:0017038">
    <property type="term" value="P:protein import"/>
    <property type="evidence" value="ECO:0007669"/>
    <property type="project" value="InterPro"/>
</dbReference>
<dbReference type="GO" id="GO:0006605">
    <property type="term" value="P:protein targeting"/>
    <property type="evidence" value="ECO:0007669"/>
    <property type="project" value="InterPro"/>
</dbReference>
<dbReference type="InterPro" id="IPR027417">
    <property type="entry name" value="P-loop_NTPase"/>
</dbReference>
<dbReference type="Pfam" id="PF07517">
    <property type="entry name" value="SecA_DEAD"/>
    <property type="match status" value="1"/>
</dbReference>
<feature type="coiled-coil region" evidence="4">
    <location>
        <begin position="89"/>
        <end position="116"/>
    </location>
</feature>
<dbReference type="PROSITE" id="PS51196">
    <property type="entry name" value="SECA_MOTOR_DEAD"/>
    <property type="match status" value="1"/>
</dbReference>
<evidence type="ECO:0000256" key="1">
    <source>
        <dbReference type="ARBA" id="ARBA00022475"/>
    </source>
</evidence>
<keyword evidence="2" id="KW-0653">Protein transport</keyword>
<keyword evidence="3" id="KW-0811">Translocation</keyword>
<dbReference type="SUPFAM" id="SSF81767">
    <property type="entry name" value="Pre-protein crosslinking domain of SecA"/>
    <property type="match status" value="1"/>
</dbReference>
<keyword evidence="1" id="KW-1003">Cell membrane</keyword>
<reference evidence="7 8" key="2">
    <citation type="submission" date="2020-06" db="EMBL/GenBank/DDBJ databases">
        <title>Ramlibacter rhizophilus sp. nov., isolated from rhizosphere soil of national flower Mugunghwa from South Korea.</title>
        <authorList>
            <person name="Zheng-Fei Y."/>
            <person name="Huan T."/>
        </authorList>
    </citation>
    <scope>NUCLEOTIDE SEQUENCE [LARGE SCALE GENOMIC DNA]</scope>
    <source>
        <strain evidence="7 8">B156</strain>
    </source>
</reference>
<reference evidence="7 8" key="1">
    <citation type="submission" date="2020-05" db="EMBL/GenBank/DDBJ databases">
        <authorList>
            <person name="Khan S.A."/>
            <person name="Jeon C.O."/>
            <person name="Chun B.H."/>
        </authorList>
    </citation>
    <scope>NUCLEOTIDE SEQUENCE [LARGE SCALE GENOMIC DNA]</scope>
    <source>
        <strain evidence="7 8">B156</strain>
    </source>
</reference>
<dbReference type="PANTHER" id="PTHR30612">
    <property type="entry name" value="SECA INNER MEMBRANE COMPONENT OF SEC PROTEIN SECRETION SYSTEM"/>
    <property type="match status" value="1"/>
</dbReference>
<dbReference type="InterPro" id="IPR036670">
    <property type="entry name" value="SecA_X-link_sf"/>
</dbReference>
<dbReference type="PROSITE" id="PS51192">
    <property type="entry name" value="HELICASE_ATP_BIND_1"/>
    <property type="match status" value="1"/>
</dbReference>
<dbReference type="SUPFAM" id="SSF52540">
    <property type="entry name" value="P-loop containing nucleoside triphosphate hydrolases"/>
    <property type="match status" value="1"/>
</dbReference>
<protein>
    <recommendedName>
        <fullName evidence="9">Protein translocase subunit SecA</fullName>
    </recommendedName>
</protein>
<dbReference type="Pfam" id="PF01043">
    <property type="entry name" value="SecA_PP_bind"/>
    <property type="match status" value="1"/>
</dbReference>
<dbReference type="EMBL" id="JABFCS010000001">
    <property type="protein sequence ID" value="NNU42820.1"/>
    <property type="molecule type" value="Genomic_DNA"/>
</dbReference>
<dbReference type="GO" id="GO:0006886">
    <property type="term" value="P:intracellular protein transport"/>
    <property type="evidence" value="ECO:0007669"/>
    <property type="project" value="InterPro"/>
</dbReference>
<evidence type="ECO:0008006" key="9">
    <source>
        <dbReference type="Google" id="ProtNLM"/>
    </source>
</evidence>
<name>A0A849K5D7_9BURK</name>
<dbReference type="PRINTS" id="PR00906">
    <property type="entry name" value="SECA"/>
</dbReference>
<evidence type="ECO:0000256" key="3">
    <source>
        <dbReference type="ARBA" id="ARBA00023010"/>
    </source>
</evidence>
<dbReference type="InterPro" id="IPR011130">
    <property type="entry name" value="SecA_preprotein_X-link_dom"/>
</dbReference>
<evidence type="ECO:0000259" key="6">
    <source>
        <dbReference type="PROSITE" id="PS51196"/>
    </source>
</evidence>
<accession>A0A849K5D7</accession>
<dbReference type="SUPFAM" id="SSF111369">
    <property type="entry name" value="HlyD-like secretion proteins"/>
    <property type="match status" value="1"/>
</dbReference>
<evidence type="ECO:0000313" key="8">
    <source>
        <dbReference type="Proteomes" id="UP000552954"/>
    </source>
</evidence>
<feature type="domain" description="SecA family profile" evidence="6">
    <location>
        <begin position="293"/>
        <end position="766"/>
    </location>
</feature>
<dbReference type="InterPro" id="IPR014018">
    <property type="entry name" value="SecA_motor_DEAD"/>
</dbReference>
<keyword evidence="1" id="KW-0472">Membrane</keyword>
<evidence type="ECO:0000256" key="2">
    <source>
        <dbReference type="ARBA" id="ARBA00022927"/>
    </source>
</evidence>
<dbReference type="GO" id="GO:0005524">
    <property type="term" value="F:ATP binding"/>
    <property type="evidence" value="ECO:0007669"/>
    <property type="project" value="InterPro"/>
</dbReference>
<dbReference type="Gene3D" id="3.90.1440.10">
    <property type="entry name" value="SecA, preprotein cross-linking domain"/>
    <property type="match status" value="1"/>
</dbReference>
<dbReference type="Proteomes" id="UP000552954">
    <property type="component" value="Unassembled WGS sequence"/>
</dbReference>
<feature type="domain" description="Helicase ATP-binding" evidence="5">
    <location>
        <begin position="378"/>
        <end position="554"/>
    </location>
</feature>
<organism evidence="7 8">
    <name type="scientific">Ramlibacter montanisoli</name>
    <dbReference type="NCBI Taxonomy" id="2732512"/>
    <lineage>
        <taxon>Bacteria</taxon>
        <taxon>Pseudomonadati</taxon>
        <taxon>Pseudomonadota</taxon>
        <taxon>Betaproteobacteria</taxon>
        <taxon>Burkholderiales</taxon>
        <taxon>Comamonadaceae</taxon>
        <taxon>Ramlibacter</taxon>
    </lineage>
</organism>
<evidence type="ECO:0000259" key="5">
    <source>
        <dbReference type="PROSITE" id="PS51192"/>
    </source>
</evidence>
<dbReference type="Gene3D" id="3.40.50.300">
    <property type="entry name" value="P-loop containing nucleotide triphosphate hydrolases"/>
    <property type="match status" value="1"/>
</dbReference>
<dbReference type="SMART" id="SM00957">
    <property type="entry name" value="SecA_DEAD"/>
    <property type="match status" value="1"/>
</dbReference>
<dbReference type="InterPro" id="IPR014001">
    <property type="entry name" value="Helicase_ATP-bd"/>
</dbReference>
<evidence type="ECO:0000313" key="7">
    <source>
        <dbReference type="EMBL" id="NNU42820.1"/>
    </source>
</evidence>
<keyword evidence="8" id="KW-1185">Reference proteome</keyword>
<proteinExistence type="predicted"/>
<keyword evidence="2" id="KW-0813">Transport</keyword>
<dbReference type="GO" id="GO:0016020">
    <property type="term" value="C:membrane"/>
    <property type="evidence" value="ECO:0007669"/>
    <property type="project" value="InterPro"/>
</dbReference>